<evidence type="ECO:0000313" key="1">
    <source>
        <dbReference type="EMBL" id="TKI08641.1"/>
    </source>
</evidence>
<organism evidence="1 2">
    <name type="scientific">Martelella alba</name>
    <dbReference type="NCBI Taxonomy" id="2590451"/>
    <lineage>
        <taxon>Bacteria</taxon>
        <taxon>Pseudomonadati</taxon>
        <taxon>Pseudomonadota</taxon>
        <taxon>Alphaproteobacteria</taxon>
        <taxon>Hyphomicrobiales</taxon>
        <taxon>Aurantimonadaceae</taxon>
        <taxon>Martelella</taxon>
    </lineage>
</organism>
<dbReference type="RefSeq" id="WP_136987932.1">
    <property type="nucleotide sequence ID" value="NZ_SZPQ01000001.1"/>
</dbReference>
<dbReference type="Proteomes" id="UP000305202">
    <property type="component" value="Unassembled WGS sequence"/>
</dbReference>
<proteinExistence type="predicted"/>
<gene>
    <name evidence="1" type="ORF">FCN80_00890</name>
</gene>
<dbReference type="EMBL" id="SZPQ01000001">
    <property type="protein sequence ID" value="TKI08641.1"/>
    <property type="molecule type" value="Genomic_DNA"/>
</dbReference>
<name>A0ABY2SR27_9HYPH</name>
<protein>
    <submittedName>
        <fullName evidence="1">Uncharacterized protein</fullName>
    </submittedName>
</protein>
<comment type="caution">
    <text evidence="1">The sequence shown here is derived from an EMBL/GenBank/DDBJ whole genome shotgun (WGS) entry which is preliminary data.</text>
</comment>
<accession>A0ABY2SR27</accession>
<sequence length="71" mass="8115">MKRLLRNVSARRFNQQYPIGSRFNYYPLPGVPDSQDVVTRSEAWCMFNGNVVVRVVGRMGGVSVNKLEPKE</sequence>
<keyword evidence="2" id="KW-1185">Reference proteome</keyword>
<evidence type="ECO:0000313" key="2">
    <source>
        <dbReference type="Proteomes" id="UP000305202"/>
    </source>
</evidence>
<reference evidence="1 2" key="1">
    <citation type="submission" date="2019-04" db="EMBL/GenBank/DDBJ databases">
        <authorList>
            <person name="Li M."/>
            <person name="Gao C."/>
        </authorList>
    </citation>
    <scope>NUCLEOTIDE SEQUENCE [LARGE SCALE GENOMIC DNA]</scope>
    <source>
        <strain evidence="1 2">BGMRC 2031</strain>
    </source>
</reference>